<keyword evidence="2" id="KW-1185">Reference proteome</keyword>
<proteinExistence type="predicted"/>
<sequence length="56" mass="6816">ISLIPGQDDSSVKRKYWKRRNLYAFYLRKILPLNKNLKKNRQIKKQNSFGRKKTVH</sequence>
<name>A0AAV2AVP3_9ARAC</name>
<comment type="caution">
    <text evidence="1">The sequence shown here is derived from an EMBL/GenBank/DDBJ whole genome shotgun (WGS) entry which is preliminary data.</text>
</comment>
<reference evidence="1 2" key="1">
    <citation type="submission" date="2024-04" db="EMBL/GenBank/DDBJ databases">
        <authorList>
            <person name="Rising A."/>
            <person name="Reimegard J."/>
            <person name="Sonavane S."/>
            <person name="Akerstrom W."/>
            <person name="Nylinder S."/>
            <person name="Hedman E."/>
            <person name="Kallberg Y."/>
        </authorList>
    </citation>
    <scope>NUCLEOTIDE SEQUENCE [LARGE SCALE GENOMIC DNA]</scope>
</reference>
<dbReference type="Proteomes" id="UP001497382">
    <property type="component" value="Unassembled WGS sequence"/>
</dbReference>
<dbReference type="AlphaFoldDB" id="A0AAV2AVP3"/>
<evidence type="ECO:0000313" key="2">
    <source>
        <dbReference type="Proteomes" id="UP001497382"/>
    </source>
</evidence>
<organism evidence="1 2">
    <name type="scientific">Larinioides sclopetarius</name>
    <dbReference type="NCBI Taxonomy" id="280406"/>
    <lineage>
        <taxon>Eukaryota</taxon>
        <taxon>Metazoa</taxon>
        <taxon>Ecdysozoa</taxon>
        <taxon>Arthropoda</taxon>
        <taxon>Chelicerata</taxon>
        <taxon>Arachnida</taxon>
        <taxon>Araneae</taxon>
        <taxon>Araneomorphae</taxon>
        <taxon>Entelegynae</taxon>
        <taxon>Araneoidea</taxon>
        <taxon>Araneidae</taxon>
        <taxon>Larinioides</taxon>
    </lineage>
</organism>
<evidence type="ECO:0000313" key="1">
    <source>
        <dbReference type="EMBL" id="CAL1288128.1"/>
    </source>
</evidence>
<accession>A0AAV2AVP3</accession>
<dbReference type="EMBL" id="CAXIEN010000226">
    <property type="protein sequence ID" value="CAL1288128.1"/>
    <property type="molecule type" value="Genomic_DNA"/>
</dbReference>
<feature type="non-terminal residue" evidence="1">
    <location>
        <position position="1"/>
    </location>
</feature>
<gene>
    <name evidence="1" type="ORF">LARSCL_LOCUS15174</name>
</gene>
<protein>
    <submittedName>
        <fullName evidence="1">Uncharacterized protein</fullName>
    </submittedName>
</protein>